<feature type="binding site" evidence="20">
    <location>
        <position position="417"/>
    </location>
    <ligand>
        <name>Zn(2+)</name>
        <dbReference type="ChEBI" id="CHEBI:29105"/>
        <label>2</label>
        <note>catalytic</note>
    </ligand>
</feature>
<dbReference type="PRINTS" id="PR00791">
    <property type="entry name" value="PEPDIPTASEA"/>
</dbReference>
<dbReference type="PROSITE" id="PS52011">
    <property type="entry name" value="PEPTIDASE_M2"/>
    <property type="match status" value="2"/>
</dbReference>
<evidence type="ECO:0000256" key="10">
    <source>
        <dbReference type="ARBA" id="ARBA00023180"/>
    </source>
</evidence>
<evidence type="ECO:0000256" key="17">
    <source>
        <dbReference type="PIRSR" id="PIRSR601548-4"/>
    </source>
</evidence>
<feature type="active site" description="Proton donor 1" evidence="14">
    <location>
        <position position="535"/>
    </location>
</feature>
<keyword evidence="23" id="KW-1133">Transmembrane helix</keyword>
<keyword evidence="4 16" id="KW-0479">Metal-binding</keyword>
<evidence type="ECO:0000256" key="7">
    <source>
        <dbReference type="ARBA" id="ARBA00022833"/>
    </source>
</evidence>
<dbReference type="EC" id="3.4.-.-" evidence="22"/>
<reference evidence="25 26" key="1">
    <citation type="submission" date="2016-03" db="EMBL/GenBank/DDBJ databases">
        <title>EvidentialGene: Evidence-directed Construction of Genes on Genomes.</title>
        <authorList>
            <person name="Gilbert D.G."/>
            <person name="Choi J.-H."/>
            <person name="Mockaitis K."/>
            <person name="Colbourne J."/>
            <person name="Pfrender M."/>
        </authorList>
    </citation>
    <scope>NUCLEOTIDE SEQUENCE [LARGE SCALE GENOMIC DNA]</scope>
    <source>
        <strain evidence="25 26">Xinb3</strain>
        <tissue evidence="25">Complete organism</tissue>
    </source>
</reference>
<accession>A0A162D090</accession>
<dbReference type="STRING" id="35525.A0A162D090"/>
<feature type="glycosylation site" description="N-linked (GlcNAc...) asparagine" evidence="18">
    <location>
        <position position="928"/>
    </location>
</feature>
<feature type="active site" description="Proton donor 1" evidence="13">
    <location>
        <position position="1130"/>
    </location>
</feature>
<proteinExistence type="inferred from homology"/>
<dbReference type="GO" id="GO:0046872">
    <property type="term" value="F:metal ion binding"/>
    <property type="evidence" value="ECO:0007669"/>
    <property type="project" value="UniProtKB-KW"/>
</dbReference>
<feature type="active site" description="Proton donor 2" evidence="19">
    <location>
        <position position="535"/>
    </location>
</feature>
<evidence type="ECO:0000256" key="4">
    <source>
        <dbReference type="ARBA" id="ARBA00022723"/>
    </source>
</evidence>
<keyword evidence="5 24" id="KW-0732">Signal</keyword>
<evidence type="ECO:0000256" key="15">
    <source>
        <dbReference type="PIRSR" id="PIRSR601548-2"/>
    </source>
</evidence>
<feature type="disulfide bond" evidence="17 21">
    <location>
        <begin position="1155"/>
        <end position="1173"/>
    </location>
</feature>
<evidence type="ECO:0000256" key="20">
    <source>
        <dbReference type="PIRSR" id="PIRSR601548-8"/>
    </source>
</evidence>
<dbReference type="Gene3D" id="1.10.1370.30">
    <property type="match status" value="2"/>
</dbReference>
<evidence type="ECO:0000256" key="2">
    <source>
        <dbReference type="ARBA" id="ARBA00022645"/>
    </source>
</evidence>
<dbReference type="OrthoDB" id="10029630at2759"/>
<evidence type="ECO:0000256" key="21">
    <source>
        <dbReference type="PROSITE-ProRule" id="PRU01355"/>
    </source>
</evidence>
<feature type="disulfide bond" evidence="21">
    <location>
        <begin position="144"/>
        <end position="152"/>
    </location>
</feature>
<comment type="catalytic activity">
    <reaction evidence="11">
        <text>Release of a C-terminal dipeptide, oligopeptide-|-Xaa-Yaa, when Xaa is not Pro, and Yaa is neither Asp nor Glu. Thus, conversion of angiotensin I to angiotensin II, with increase in vasoconstrictor activity, but no action on angiotensin II.</text>
        <dbReference type="EC" id="3.4.15.1"/>
    </reaction>
</comment>
<keyword evidence="8 22" id="KW-0482">Metalloprotease</keyword>
<dbReference type="GO" id="GO:0004180">
    <property type="term" value="F:carboxypeptidase activity"/>
    <property type="evidence" value="ECO:0007669"/>
    <property type="project" value="UniProtKB-KW"/>
</dbReference>
<keyword evidence="23" id="KW-0472">Membrane</keyword>
<evidence type="ECO:0000256" key="19">
    <source>
        <dbReference type="PIRSR" id="PIRSR601548-6"/>
    </source>
</evidence>
<evidence type="ECO:0000256" key="14">
    <source>
        <dbReference type="PIRSR" id="PIRSR601548-11"/>
    </source>
</evidence>
<comment type="caution">
    <text evidence="25">The sequence shown here is derived from an EMBL/GenBank/DDBJ whole genome shotgun (WGS) entry which is preliminary data.</text>
</comment>
<feature type="binding site" evidence="20">
    <location>
        <position position="393"/>
    </location>
    <ligand>
        <name>Zn(2+)</name>
        <dbReference type="ChEBI" id="CHEBI:29105"/>
        <label>2</label>
        <note>catalytic</note>
    </ligand>
</feature>
<keyword evidence="7 16" id="KW-0862">Zinc</keyword>
<feature type="disulfide bond" evidence="21">
    <location>
        <begin position="560"/>
        <end position="578"/>
    </location>
</feature>
<dbReference type="Proteomes" id="UP000076858">
    <property type="component" value="Unassembled WGS sequence"/>
</dbReference>
<keyword evidence="2 22" id="KW-0121">Carboxypeptidase</keyword>
<keyword evidence="10 18" id="KW-0325">Glycoprotein</keyword>
<dbReference type="FunFam" id="1.10.1370.30:FF:000004">
    <property type="entry name" value="Angiotensin-converting enzyme"/>
    <property type="match status" value="1"/>
</dbReference>
<keyword evidence="6 22" id="KW-0378">Hydrolase</keyword>
<dbReference type="GO" id="GO:0008237">
    <property type="term" value="F:metallopeptidase activity"/>
    <property type="evidence" value="ECO:0007669"/>
    <property type="project" value="UniProtKB-KW"/>
</dbReference>
<feature type="binding site" evidence="16">
    <location>
        <position position="1004"/>
    </location>
    <ligand>
        <name>Zn(2+)</name>
        <dbReference type="ChEBI" id="CHEBI:29105"/>
        <label>1</label>
        <note>catalytic</note>
    </ligand>
</feature>
<feature type="active site" description="Proton acceptor 1" evidence="13">
    <location>
        <position position="1001"/>
    </location>
</feature>
<feature type="transmembrane region" description="Helical" evidence="23">
    <location>
        <begin position="1260"/>
        <end position="1281"/>
    </location>
</feature>
<evidence type="ECO:0000256" key="1">
    <source>
        <dbReference type="ARBA" id="ARBA00008139"/>
    </source>
</evidence>
<dbReference type="SUPFAM" id="SSF55486">
    <property type="entry name" value="Metalloproteases ('zincins'), catalytic domain"/>
    <property type="match status" value="2"/>
</dbReference>
<evidence type="ECO:0000313" key="26">
    <source>
        <dbReference type="Proteomes" id="UP000076858"/>
    </source>
</evidence>
<evidence type="ECO:0000256" key="23">
    <source>
        <dbReference type="SAM" id="Phobius"/>
    </source>
</evidence>
<feature type="signal peptide" evidence="24">
    <location>
        <begin position="1"/>
        <end position="27"/>
    </location>
</feature>
<dbReference type="InterPro" id="IPR001548">
    <property type="entry name" value="Peptidase_M2"/>
</dbReference>
<feature type="active site" description="Proton donor 2" evidence="14">
    <location>
        <position position="1130"/>
    </location>
</feature>
<dbReference type="GO" id="GO:0005886">
    <property type="term" value="C:plasma membrane"/>
    <property type="evidence" value="ECO:0007669"/>
    <property type="project" value="TreeGrafter"/>
</dbReference>
<dbReference type="GO" id="GO:0006508">
    <property type="term" value="P:proteolysis"/>
    <property type="evidence" value="ECO:0007669"/>
    <property type="project" value="UniProtKB-KW"/>
</dbReference>
<comment type="similarity">
    <text evidence="1 21 22">Belongs to the peptidase M2 family.</text>
</comment>
<feature type="binding site" evidence="16">
    <location>
        <position position="1000"/>
    </location>
    <ligand>
        <name>Zn(2+)</name>
        <dbReference type="ChEBI" id="CHEBI:29105"/>
        <label>1</label>
        <note>catalytic</note>
    </ligand>
</feature>
<gene>
    <name evidence="25" type="ORF">APZ42_011060</name>
</gene>
<keyword evidence="3 22" id="KW-0645">Protease</keyword>
<feature type="chain" id="PRO_5007833311" description="Angiotensin-converting enzyme" evidence="24">
    <location>
        <begin position="28"/>
        <end position="1305"/>
    </location>
</feature>
<protein>
    <recommendedName>
        <fullName evidence="12 22">Angiotensin-converting enzyme</fullName>
        <ecNumber evidence="22">3.4.-.-</ecNumber>
    </recommendedName>
</protein>
<evidence type="ECO:0000256" key="13">
    <source>
        <dbReference type="PIRSR" id="PIRSR601548-1"/>
    </source>
</evidence>
<evidence type="ECO:0000256" key="12">
    <source>
        <dbReference type="ARBA" id="ARBA00039858"/>
    </source>
</evidence>
<keyword evidence="23" id="KW-0812">Transmembrane</keyword>
<evidence type="ECO:0000256" key="8">
    <source>
        <dbReference type="ARBA" id="ARBA00023049"/>
    </source>
</evidence>
<evidence type="ECO:0000313" key="25">
    <source>
        <dbReference type="EMBL" id="KZS21929.1"/>
    </source>
</evidence>
<feature type="binding site" evidence="15">
    <location>
        <position position="840"/>
    </location>
    <ligand>
        <name>chloride</name>
        <dbReference type="ChEBI" id="CHEBI:17996"/>
        <label>1</label>
    </ligand>
</feature>
<evidence type="ECO:0000256" key="11">
    <source>
        <dbReference type="ARBA" id="ARBA00036868"/>
    </source>
</evidence>
<dbReference type="GO" id="GO:0005764">
    <property type="term" value="C:lysosome"/>
    <property type="evidence" value="ECO:0007669"/>
    <property type="project" value="UniProtKB-ARBA"/>
</dbReference>
<evidence type="ECO:0000256" key="3">
    <source>
        <dbReference type="ARBA" id="ARBA00022670"/>
    </source>
</evidence>
<sequence length="1305" mass="150398">MDWTASLRRPSFLLLVTILVIATAANAELNTNEDEATLFLEQLDPTYLREANAQMTTRWQYMTDITDEHAQAQVDANVKYLAFQKEAWNNVTKFDYSGFNDATVKREFQYLNIIGPGALEEEDARRYTELSEEMETIYSEAKVCKKDDPAVCMPLEPDLTVIMATSTDYNELEYVWTKWREAAGKPIRKQYLEFVALNNKAANLNGYDDMGSLWNEYYLYEDFTEDEFKAEIEALWQTVKPLYVHLYTYVRRILSTTIYQGQVDRYGRLPAHVLGNMWAQSWGNIAKHVIPYPDAPSVDATPEMNNQGYTAKKMFELSEKFFYDLGFDNMTSTFWEKSMIEKPSDREVVCHASAEEFFFGPGTDTNFREDWRIKMCTTVTQEDFVTVHHEMGHIQYFMNYRNQHWVFRNGANPGFHEAIGDTIALAVSTPAHLKKLGLLKETTPAKTKPRIDNLPELPPGVSEQDLNYLLSQALEKIAFIPFGYLMDKWRWSVFDGSTTDSNLNAEWWRLREELQGLKPPVFRNESDFDPGAKYHIPANVEYIRYFVSYIVQFQFYESLCKEAGQYDPNNPELPLYKCDFDGSKPAGAKLKAMLEPGFSKPWPEALQALTGNAMMDATSLITYFEPLQKWLEEANSKSGECLGWEGYCESFAAEYMAGEYEDTTSYLYNQATIAEWNYQTNLTEANGVNSTEWSVKVANYRKESWEQYITQFEYELFVDDSLARQFELLQTLGVAALPEEDLTNRTNVINNMNNQYSSAKICPYQQPSCSDDEKLALEPDIEEILATSTDYDELDYVWSEWRKVASRPMLHDYEQYVELSNKAAQANGKTDMSVLWKEPYETEDFQQQLENILAKTKPLFEKLHAFTRMKLRERYGEEKIPKNKSPIPASVLGNMWAQTWESLYGLLEPYPLAGTVDVTEEMQNQKWNATYMFTTAEEFYTSLGLLAMPTCYGPNSMIEKPTDGREVVCHASAWDFSDGKDFRIKMCTGIDMGDLITVHHEQGHIQYDQQYKDLPVTFRDGANPGFHEAIGDVMALSVATPKHLSKIGLIKNYIVSPESDLNFLMKTALEKITFLPFAYVMDNWRWDVFQGKYNSSNWMDRWMYLSEYYQGIVPPSIRYQDDFDPGAKYHIAADVEYSRYFVANVLQFQIHKALCLEAKEFDPNDPEKPLYRCDIYQNKDAGKIMETLLKAGLSKPWRETLYEAIGASELDPSAILDYFAPLDKYLGDELTKANELIGWNSTYKNFYRNEERYPVGDNTVPIIVGSILAALVVIVIVAYFIGRSRNNKRHKELHGHDNPTAVALG</sequence>
<dbReference type="EMBL" id="LRGB01000007">
    <property type="protein sequence ID" value="KZS21929.1"/>
    <property type="molecule type" value="Genomic_DNA"/>
</dbReference>
<feature type="binding site" evidence="20">
    <location>
        <position position="389"/>
    </location>
    <ligand>
        <name>Zn(2+)</name>
        <dbReference type="ChEBI" id="CHEBI:29105"/>
        <label>2</label>
        <note>catalytic</note>
    </ligand>
</feature>
<comment type="caution">
    <text evidence="21">Lacks conserved residue(s) required for the propagation of feature annotation.</text>
</comment>
<keyword evidence="9 17" id="KW-1015">Disulfide bond</keyword>
<feature type="binding site" evidence="15">
    <location>
        <position position="1139"/>
    </location>
    <ligand>
        <name>chloride</name>
        <dbReference type="ChEBI" id="CHEBI:17996"/>
        <label>1</label>
    </ligand>
</feature>
<keyword evidence="26" id="KW-1185">Reference proteome</keyword>
<organism evidence="25 26">
    <name type="scientific">Daphnia magna</name>
    <dbReference type="NCBI Taxonomy" id="35525"/>
    <lineage>
        <taxon>Eukaryota</taxon>
        <taxon>Metazoa</taxon>
        <taxon>Ecdysozoa</taxon>
        <taxon>Arthropoda</taxon>
        <taxon>Crustacea</taxon>
        <taxon>Branchiopoda</taxon>
        <taxon>Diplostraca</taxon>
        <taxon>Cladocera</taxon>
        <taxon>Anomopoda</taxon>
        <taxon>Daphniidae</taxon>
        <taxon>Daphnia</taxon>
    </lineage>
</organism>
<feature type="disulfide bond" evidence="17 21">
    <location>
        <begin position="969"/>
        <end position="987"/>
    </location>
</feature>
<feature type="active site" description="Proton acceptor 2" evidence="19">
    <location>
        <position position="390"/>
    </location>
</feature>
<feature type="binding site" evidence="16">
    <location>
        <position position="1028"/>
    </location>
    <ligand>
        <name>Zn(2+)</name>
        <dbReference type="ChEBI" id="CHEBI:29105"/>
        <label>1</label>
        <note>catalytic</note>
    </ligand>
</feature>
<evidence type="ECO:0000256" key="9">
    <source>
        <dbReference type="ARBA" id="ARBA00023157"/>
    </source>
</evidence>
<comment type="cofactor">
    <cofactor evidence="22">
        <name>Zn(2+)</name>
        <dbReference type="ChEBI" id="CHEBI:29105"/>
    </cofactor>
    <text evidence="22">Binds 2 Zn(2+) ions per subunit.</text>
</comment>
<feature type="disulfide bond" evidence="17">
    <location>
        <begin position="762"/>
        <end position="769"/>
    </location>
</feature>
<dbReference type="PANTHER" id="PTHR10514">
    <property type="entry name" value="ANGIOTENSIN-CONVERTING ENZYME"/>
    <property type="match status" value="1"/>
</dbReference>
<dbReference type="CDD" id="cd06461">
    <property type="entry name" value="M2_ACE"/>
    <property type="match status" value="2"/>
</dbReference>
<dbReference type="PANTHER" id="PTHR10514:SF27">
    <property type="entry name" value="ANGIOTENSIN-CONVERTING ENZYME"/>
    <property type="match status" value="1"/>
</dbReference>
<feature type="active site" description="Proton acceptor 2" evidence="14">
    <location>
        <position position="1001"/>
    </location>
</feature>
<evidence type="ECO:0000256" key="6">
    <source>
        <dbReference type="ARBA" id="ARBA00022801"/>
    </source>
</evidence>
<name>A0A162D090_9CRUS</name>
<evidence type="ECO:0000256" key="18">
    <source>
        <dbReference type="PIRSR" id="PIRSR601548-5"/>
    </source>
</evidence>
<dbReference type="CDD" id="cd12087">
    <property type="entry name" value="TM_EGFR-like"/>
    <property type="match status" value="1"/>
</dbReference>
<dbReference type="Pfam" id="PF01401">
    <property type="entry name" value="Peptidase_M2"/>
    <property type="match status" value="2"/>
</dbReference>
<dbReference type="GO" id="GO:0008241">
    <property type="term" value="F:peptidyl-dipeptidase activity"/>
    <property type="evidence" value="ECO:0007669"/>
    <property type="project" value="UniProtKB-EC"/>
</dbReference>
<evidence type="ECO:0000256" key="5">
    <source>
        <dbReference type="ARBA" id="ARBA00022729"/>
    </source>
</evidence>
<feature type="active site" description="Proton acceptor 1" evidence="14">
    <location>
        <position position="390"/>
    </location>
</feature>
<evidence type="ECO:0000256" key="16">
    <source>
        <dbReference type="PIRSR" id="PIRSR601548-3"/>
    </source>
</evidence>
<evidence type="ECO:0000256" key="22">
    <source>
        <dbReference type="RuleBase" id="RU361144"/>
    </source>
</evidence>
<feature type="glycosylation site" description="N-linked (GlcNAc...) asparagine" evidence="18">
    <location>
        <position position="681"/>
    </location>
</feature>
<evidence type="ECO:0000256" key="24">
    <source>
        <dbReference type="SAM" id="SignalP"/>
    </source>
</evidence>